<comment type="caution">
    <text evidence="1">The sequence shown here is derived from an EMBL/GenBank/DDBJ whole genome shotgun (WGS) entry which is preliminary data.</text>
</comment>
<organism evidence="1 2">
    <name type="scientific">Dermatophagoides pteronyssinus</name>
    <name type="common">European house dust mite</name>
    <dbReference type="NCBI Taxonomy" id="6956"/>
    <lineage>
        <taxon>Eukaryota</taxon>
        <taxon>Metazoa</taxon>
        <taxon>Ecdysozoa</taxon>
        <taxon>Arthropoda</taxon>
        <taxon>Chelicerata</taxon>
        <taxon>Arachnida</taxon>
        <taxon>Acari</taxon>
        <taxon>Acariformes</taxon>
        <taxon>Sarcoptiformes</taxon>
        <taxon>Astigmata</taxon>
        <taxon>Psoroptidia</taxon>
        <taxon>Analgoidea</taxon>
        <taxon>Pyroglyphidae</taxon>
        <taxon>Dermatophagoidinae</taxon>
        <taxon>Dermatophagoides</taxon>
    </lineage>
</organism>
<accession>A0ABQ8JB10</accession>
<protein>
    <submittedName>
        <fullName evidence="1">Uncharacterized protein</fullName>
    </submittedName>
</protein>
<reference evidence="1 2" key="2">
    <citation type="journal article" date="2022" name="Mol. Biol. Evol.">
        <title>Comparative Genomics Reveals Insights into the Divergent Evolution of Astigmatic Mites and Household Pest Adaptations.</title>
        <authorList>
            <person name="Xiong Q."/>
            <person name="Wan A.T."/>
            <person name="Liu X."/>
            <person name="Fung C.S."/>
            <person name="Xiao X."/>
            <person name="Malainual N."/>
            <person name="Hou J."/>
            <person name="Wang L."/>
            <person name="Wang M."/>
            <person name="Yang K.Y."/>
            <person name="Cui Y."/>
            <person name="Leung E.L."/>
            <person name="Nong W."/>
            <person name="Shin S.K."/>
            <person name="Au S.W."/>
            <person name="Jeong K.Y."/>
            <person name="Chew F.T."/>
            <person name="Hui J.H."/>
            <person name="Leung T.F."/>
            <person name="Tungtrongchitr A."/>
            <person name="Zhong N."/>
            <person name="Liu Z."/>
            <person name="Tsui S.K."/>
        </authorList>
    </citation>
    <scope>NUCLEOTIDE SEQUENCE [LARGE SCALE GENOMIC DNA]</scope>
    <source>
        <strain evidence="1">Derp</strain>
    </source>
</reference>
<dbReference type="EMBL" id="NJHN03000054">
    <property type="protein sequence ID" value="KAH9419781.1"/>
    <property type="molecule type" value="Genomic_DNA"/>
</dbReference>
<evidence type="ECO:0000313" key="1">
    <source>
        <dbReference type="EMBL" id="KAH9419781.1"/>
    </source>
</evidence>
<proteinExistence type="predicted"/>
<dbReference type="Proteomes" id="UP000887458">
    <property type="component" value="Unassembled WGS sequence"/>
</dbReference>
<keyword evidence="2" id="KW-1185">Reference proteome</keyword>
<evidence type="ECO:0000313" key="2">
    <source>
        <dbReference type="Proteomes" id="UP000887458"/>
    </source>
</evidence>
<gene>
    <name evidence="1" type="ORF">DERP_001612</name>
</gene>
<name>A0ABQ8JB10_DERPT</name>
<sequence>MEKKQQQLDSVNSMIYPMIDHIDYDIERIRNIVKTNNNQSVNRGHVSAIILCGIRNGRKEEEEEEKKSKLIERFCRFCVYDKEEEINK</sequence>
<reference evidence="1 2" key="1">
    <citation type="journal article" date="2018" name="J. Allergy Clin. Immunol.">
        <title>High-quality assembly of Dermatophagoides pteronyssinus genome and transcriptome reveals a wide range of novel allergens.</title>
        <authorList>
            <person name="Liu X.Y."/>
            <person name="Yang K.Y."/>
            <person name="Wang M.Q."/>
            <person name="Kwok J.S."/>
            <person name="Zeng X."/>
            <person name="Yang Z."/>
            <person name="Xiao X.J."/>
            <person name="Lau C.P."/>
            <person name="Li Y."/>
            <person name="Huang Z.M."/>
            <person name="Ba J.G."/>
            <person name="Yim A.K."/>
            <person name="Ouyang C.Y."/>
            <person name="Ngai S.M."/>
            <person name="Chan T.F."/>
            <person name="Leung E.L."/>
            <person name="Liu L."/>
            <person name="Liu Z.G."/>
            <person name="Tsui S.K."/>
        </authorList>
    </citation>
    <scope>NUCLEOTIDE SEQUENCE [LARGE SCALE GENOMIC DNA]</scope>
    <source>
        <strain evidence="1">Derp</strain>
    </source>
</reference>